<dbReference type="OrthoDB" id="5135333at2759"/>
<dbReference type="EMBL" id="ML995503">
    <property type="protein sequence ID" value="KAF2137428.1"/>
    <property type="molecule type" value="Genomic_DNA"/>
</dbReference>
<evidence type="ECO:0000256" key="1">
    <source>
        <dbReference type="SAM" id="MobiDB-lite"/>
    </source>
</evidence>
<dbReference type="GeneID" id="54303968"/>
<dbReference type="PANTHER" id="PTHR33112:SF12">
    <property type="entry name" value="HETEROKARYON INCOMPATIBILITY DOMAIN-CONTAINING PROTEIN"/>
    <property type="match status" value="1"/>
</dbReference>
<dbReference type="AlphaFoldDB" id="A0A6A6B1G7"/>
<feature type="region of interest" description="Disordered" evidence="1">
    <location>
        <begin position="1"/>
        <end position="24"/>
    </location>
</feature>
<name>A0A6A6B1G7_9PEZI</name>
<evidence type="ECO:0000313" key="3">
    <source>
        <dbReference type="EMBL" id="KAF2137428.1"/>
    </source>
</evidence>
<dbReference type="InterPro" id="IPR010730">
    <property type="entry name" value="HET"/>
</dbReference>
<evidence type="ECO:0000259" key="2">
    <source>
        <dbReference type="Pfam" id="PF06985"/>
    </source>
</evidence>
<dbReference type="RefSeq" id="XP_033393143.1">
    <property type="nucleotide sequence ID" value="XM_033546462.1"/>
</dbReference>
<feature type="domain" description="Heterokaryon incompatibility" evidence="2">
    <location>
        <begin position="226"/>
        <end position="385"/>
    </location>
</feature>
<organism evidence="3 4">
    <name type="scientific">Aplosporella prunicola CBS 121167</name>
    <dbReference type="NCBI Taxonomy" id="1176127"/>
    <lineage>
        <taxon>Eukaryota</taxon>
        <taxon>Fungi</taxon>
        <taxon>Dikarya</taxon>
        <taxon>Ascomycota</taxon>
        <taxon>Pezizomycotina</taxon>
        <taxon>Dothideomycetes</taxon>
        <taxon>Dothideomycetes incertae sedis</taxon>
        <taxon>Botryosphaeriales</taxon>
        <taxon>Aplosporellaceae</taxon>
        <taxon>Aplosporella</taxon>
    </lineage>
</organism>
<gene>
    <name evidence="3" type="ORF">K452DRAFT_361947</name>
</gene>
<protein>
    <recommendedName>
        <fullName evidence="2">Heterokaryon incompatibility domain-containing protein</fullName>
    </recommendedName>
</protein>
<keyword evidence="4" id="KW-1185">Reference proteome</keyword>
<dbReference type="Proteomes" id="UP000799438">
    <property type="component" value="Unassembled WGS sequence"/>
</dbReference>
<evidence type="ECO:0000313" key="4">
    <source>
        <dbReference type="Proteomes" id="UP000799438"/>
    </source>
</evidence>
<sequence>MAKRRAESPLGTSVQKRHRLDSLNQSSIDYLASKHFPKKDTGNQNPQNPELCGTCSKIDLKPMFKTKVEETFIGYLDDFKDELCPFCSLIWAAIHIHWADEKPEINEEMQPLLFLSKQRVVDLSKKGRQENDPPRFQPRTRRTNRWNDRNLFILAELELASSTTRHAPRRAIGPVFDTKLAVQWLEDSKTLDDIEMKTKTPIIQYGFRVIDVLEECLVQKPELCQYLALSYVWGNLDPPAIITTKSNVVALSQPKSLSTESASRFVGKRLPRTIRDAIKFTRNIGQRYLWVDALCIIQDDIDEKRRLIHGMNHVYENAILTLIAASGIDAEAGLPGVTSRTNFRFERKFSLPTTDGTLKAAICRPCLIEQIRASYWNTRGWTYQEMCLSRRHLYFTQDEVFFQGSGRDRREGYSLERIENLELLSKELWFRYSPPWWNNNVSWDPDPLLVPSLPYMGQDYNYSSGLNAFASAVSDYSIRELRYSEDILNAFTGIYRRFSKSKNGAEREINISQGIPAQFFPEALYWFPAHSTNSDDQINKRPGISTWSWASLIAPIDFIHVDNASYSIVYAMYFRTDYSFVDKWYLCDGSRSRKYRTRDEYLRKPRGINLVAIFTGKTVEQGREGALLPATLTAGELGFRAPCLSVPFEDVFDFESEFEWIFKGRSGIFRFDTKYEKVDEFILISRFISSNFVLGVKNKAGISRRVGFGILPSGRVDWADLFDIGLAKIKWRFVRLK</sequence>
<reference evidence="3" key="1">
    <citation type="journal article" date="2020" name="Stud. Mycol.">
        <title>101 Dothideomycetes genomes: a test case for predicting lifestyles and emergence of pathogens.</title>
        <authorList>
            <person name="Haridas S."/>
            <person name="Albert R."/>
            <person name="Binder M."/>
            <person name="Bloem J."/>
            <person name="Labutti K."/>
            <person name="Salamov A."/>
            <person name="Andreopoulos B."/>
            <person name="Baker S."/>
            <person name="Barry K."/>
            <person name="Bills G."/>
            <person name="Bluhm B."/>
            <person name="Cannon C."/>
            <person name="Castanera R."/>
            <person name="Culley D."/>
            <person name="Daum C."/>
            <person name="Ezra D."/>
            <person name="Gonzalez J."/>
            <person name="Henrissat B."/>
            <person name="Kuo A."/>
            <person name="Liang C."/>
            <person name="Lipzen A."/>
            <person name="Lutzoni F."/>
            <person name="Magnuson J."/>
            <person name="Mondo S."/>
            <person name="Nolan M."/>
            <person name="Ohm R."/>
            <person name="Pangilinan J."/>
            <person name="Park H.-J."/>
            <person name="Ramirez L."/>
            <person name="Alfaro M."/>
            <person name="Sun H."/>
            <person name="Tritt A."/>
            <person name="Yoshinaga Y."/>
            <person name="Zwiers L.-H."/>
            <person name="Turgeon B."/>
            <person name="Goodwin S."/>
            <person name="Spatafora J."/>
            <person name="Crous P."/>
            <person name="Grigoriev I."/>
        </authorList>
    </citation>
    <scope>NUCLEOTIDE SEQUENCE</scope>
    <source>
        <strain evidence="3">CBS 121167</strain>
    </source>
</reference>
<proteinExistence type="predicted"/>
<accession>A0A6A6B1G7</accession>
<dbReference type="Pfam" id="PF06985">
    <property type="entry name" value="HET"/>
    <property type="match status" value="1"/>
</dbReference>
<dbReference type="PANTHER" id="PTHR33112">
    <property type="entry name" value="DOMAIN PROTEIN, PUTATIVE-RELATED"/>
    <property type="match status" value="1"/>
</dbReference>